<protein>
    <submittedName>
        <fullName evidence="3">DUF3857 and transglutaminase domain-containing protein</fullName>
    </submittedName>
</protein>
<keyword evidence="4" id="KW-1185">Reference proteome</keyword>
<dbReference type="Gene3D" id="2.60.120.1130">
    <property type="match status" value="1"/>
</dbReference>
<reference evidence="3 4" key="1">
    <citation type="submission" date="2020-02" db="EMBL/GenBank/DDBJ databases">
        <authorList>
            <person name="Chen W.-M."/>
        </authorList>
    </citation>
    <scope>NUCLEOTIDE SEQUENCE [LARGE SCALE GENOMIC DNA]</scope>
    <source>
        <strain evidence="3 4">KDG-16</strain>
    </source>
</reference>
<evidence type="ECO:0000313" key="4">
    <source>
        <dbReference type="Proteomes" id="UP000800984"/>
    </source>
</evidence>
<dbReference type="InterPro" id="IPR002931">
    <property type="entry name" value="Transglutaminase-like"/>
</dbReference>
<dbReference type="Pfam" id="PF12969">
    <property type="entry name" value="DUF3857"/>
    <property type="match status" value="1"/>
</dbReference>
<dbReference type="Proteomes" id="UP000800984">
    <property type="component" value="Unassembled WGS sequence"/>
</dbReference>
<evidence type="ECO:0000313" key="3">
    <source>
        <dbReference type="EMBL" id="NHM02612.1"/>
    </source>
</evidence>
<dbReference type="SUPFAM" id="SSF54001">
    <property type="entry name" value="Cysteine proteinases"/>
    <property type="match status" value="1"/>
</dbReference>
<proteinExistence type="predicted"/>
<comment type="caution">
    <text evidence="3">The sequence shown here is derived from an EMBL/GenBank/DDBJ whole genome shotgun (WGS) entry which is preliminary data.</text>
</comment>
<dbReference type="EMBL" id="JAAJBT010000006">
    <property type="protein sequence ID" value="NHM02612.1"/>
    <property type="molecule type" value="Genomic_DNA"/>
</dbReference>
<dbReference type="InterPro" id="IPR038765">
    <property type="entry name" value="Papain-like_cys_pep_sf"/>
</dbReference>
<name>A0ABX0I7K3_9FLAO</name>
<organism evidence="3 4">
    <name type="scientific">Flavobacterium difficile</name>
    <dbReference type="NCBI Taxonomy" id="2709659"/>
    <lineage>
        <taxon>Bacteria</taxon>
        <taxon>Pseudomonadati</taxon>
        <taxon>Bacteroidota</taxon>
        <taxon>Flavobacteriia</taxon>
        <taxon>Flavobacteriales</taxon>
        <taxon>Flavobacteriaceae</taxon>
        <taxon>Flavobacterium</taxon>
    </lineage>
</organism>
<evidence type="ECO:0000259" key="2">
    <source>
        <dbReference type="Pfam" id="PF12969"/>
    </source>
</evidence>
<dbReference type="Gene3D" id="2.60.40.3140">
    <property type="match status" value="1"/>
</dbReference>
<accession>A0ABX0I7K3</accession>
<sequence>MTNWLKLLNKAIVISCVFWALQTKAQKTFEEYKSLYPNSNELVINDLQTYTLSIQDNKIKVLSENKFESLILTENGINSNEETFSYSDLIKLIEYDAFTENLINGKVKKIKVTQSNEKRDADKTVFHDDIKIRQLIFPNLQVGSKKVYSYTTEFTDPFLLHRFNFGSSLPLENATLEVVVDKNIEIGYTVFNDPKKSIQFKEFERKGKKVYQWTALNVKPLKYEFNAPGYLHIVPNVNVYIKEYTVGKTVTPVLGTVDKLYNYYKKFIEQIGKEENQALKDISIELTKNEKSDTEKVKKIYYWVKENINYLAFEDGYEGFIPRSSSLVFERKFGDCKDMGNLIYTMAKYSNIKNVFICWIGTRSIPYSYEQLPTPGVDNHMIAVYQDENKKYFFLDATDKHTKFGLPSDFIQDKEGLVGKGDAYEIIKVPIVQASDNAVNEVINMTIDGDKLVGDGFISFDGFNRTNIVYALGDTTDKERFEAIKSIVLKGNNKFNLKEFKEANFEDKDQSYTIDFKFEIPNFVITIDNEIYVNLFLDQMITKMILEKDRKFSYDLDQLTKTQAKYILKLPKNYKISYTPKNETITNDLFDAQFSFESKADEIILNASFVNKKLLVEPKDFELWNASLNKIKEIYSETIKLEKQ</sequence>
<feature type="domain" description="DUF3857" evidence="2">
    <location>
        <begin position="66"/>
        <end position="221"/>
    </location>
</feature>
<dbReference type="Gene3D" id="3.10.620.30">
    <property type="match status" value="1"/>
</dbReference>
<gene>
    <name evidence="3" type="ORF">G4D72_10895</name>
</gene>
<dbReference type="Pfam" id="PF01841">
    <property type="entry name" value="Transglut_core"/>
    <property type="match status" value="1"/>
</dbReference>
<dbReference type="InterPro" id="IPR024618">
    <property type="entry name" value="DUF3857"/>
</dbReference>
<feature type="domain" description="Transglutaminase-like" evidence="1">
    <location>
        <begin position="282"/>
        <end position="353"/>
    </location>
</feature>
<dbReference type="RefSeq" id="WP_166077733.1">
    <property type="nucleotide sequence ID" value="NZ_JAAJBT010000006.1"/>
</dbReference>
<evidence type="ECO:0000259" key="1">
    <source>
        <dbReference type="Pfam" id="PF01841"/>
    </source>
</evidence>